<accession>A0A859QGV0</accession>
<dbReference type="Proteomes" id="UP000510721">
    <property type="component" value="Chromosome"/>
</dbReference>
<reference evidence="1 2" key="1">
    <citation type="submission" date="2019-06" db="EMBL/GenBank/DDBJ databases">
        <title>Complete genome sequence of Ensifer mexicanus ITTG R7 isolated from nodules of Acacia angustissima (Mill.) Kuntze.</title>
        <authorList>
            <person name="Rincon-Rosales R."/>
            <person name="Rogel M.A."/>
            <person name="Guerrero G."/>
            <person name="Rincon-Molina C.I."/>
            <person name="Lopez-Lopez A."/>
            <person name="Martinez-Romero E."/>
        </authorList>
    </citation>
    <scope>NUCLEOTIDE SEQUENCE [LARGE SCALE GENOMIC DNA]</scope>
    <source>
        <strain evidence="1 2">ITTG R7</strain>
    </source>
</reference>
<dbReference type="Gene3D" id="3.40.50.300">
    <property type="entry name" value="P-loop containing nucleotide triphosphate hydrolases"/>
    <property type="match status" value="1"/>
</dbReference>
<dbReference type="AlphaFoldDB" id="A0A859QGV0"/>
<proteinExistence type="predicted"/>
<protein>
    <submittedName>
        <fullName evidence="1">AAA family ATPase</fullName>
    </submittedName>
</protein>
<dbReference type="KEGG" id="emx:FKV68_09615"/>
<keyword evidence="2" id="KW-1185">Reference proteome</keyword>
<dbReference type="RefSeq" id="WP_180941231.1">
    <property type="nucleotide sequence ID" value="NZ_CP041238.1"/>
</dbReference>
<dbReference type="Pfam" id="PF13481">
    <property type="entry name" value="AAA_25"/>
    <property type="match status" value="1"/>
</dbReference>
<name>A0A859QGV0_9HYPH</name>
<dbReference type="SUPFAM" id="SSF52540">
    <property type="entry name" value="P-loop containing nucleoside triphosphate hydrolases"/>
    <property type="match status" value="1"/>
</dbReference>
<dbReference type="InterPro" id="IPR027417">
    <property type="entry name" value="P-loop_NTPase"/>
</dbReference>
<gene>
    <name evidence="1" type="ORF">FKV68_09615</name>
</gene>
<organism evidence="1 2">
    <name type="scientific">Sinorhizobium mexicanum</name>
    <dbReference type="NCBI Taxonomy" id="375549"/>
    <lineage>
        <taxon>Bacteria</taxon>
        <taxon>Pseudomonadati</taxon>
        <taxon>Pseudomonadota</taxon>
        <taxon>Alphaproteobacteria</taxon>
        <taxon>Hyphomicrobiales</taxon>
        <taxon>Rhizobiaceae</taxon>
        <taxon>Sinorhizobium/Ensifer group</taxon>
        <taxon>Sinorhizobium</taxon>
    </lineage>
</organism>
<sequence length="380" mass="41995">MRHDPNDGGNGGGGQTRKPPLLPLVKASEFAYGEPPPLEYVDGHGLFLQNDVNYLTGAGAVGKSLLMLQLACAVALSPRDYPESFWLGRPVNLRGPVLYLTTEDDQDECWRRIRDIAASEIFEIRRLYRLQIADLVMHDKVLFQGRNAVKKTPLFDTLQNTVDAITPVLVIIDNRAQTAEVQELDRSAATKIGGYLRRLAKGWGTTVILLAHPSLSGMRDKTGNSGSTGWLNSIRNQIDMCRPDDTEGPDDDGRRQLVNRKSNYGPLGRVVNLKWELGCYRCTDKPKRAGADIGQADRAERVFLALLSLHTGRGINVSANPKAQNYGPRVFGGHPKREGTTPKMLAAAMEALFDKGKIRAVRYGAPSDDTWRLEVVNCNF</sequence>
<dbReference type="EMBL" id="CP041238">
    <property type="protein sequence ID" value="QLL61685.1"/>
    <property type="molecule type" value="Genomic_DNA"/>
</dbReference>
<evidence type="ECO:0000313" key="1">
    <source>
        <dbReference type="EMBL" id="QLL61685.1"/>
    </source>
</evidence>
<evidence type="ECO:0000313" key="2">
    <source>
        <dbReference type="Proteomes" id="UP000510721"/>
    </source>
</evidence>